<dbReference type="PIRSF" id="PIRSF006648">
    <property type="entry name" value="DrrB"/>
    <property type="match status" value="1"/>
</dbReference>
<dbReference type="Proteomes" id="UP001596528">
    <property type="component" value="Unassembled WGS sequence"/>
</dbReference>
<dbReference type="PANTHER" id="PTHR43229:SF6">
    <property type="entry name" value="ABC-TYPE MULTIDRUG TRANSPORT SYSTEM, PERMEASE COMPONENT"/>
    <property type="match status" value="1"/>
</dbReference>
<evidence type="ECO:0000313" key="7">
    <source>
        <dbReference type="EMBL" id="MFC7749274.1"/>
    </source>
</evidence>
<dbReference type="PANTHER" id="PTHR43229">
    <property type="entry name" value="NODULATION PROTEIN J"/>
    <property type="match status" value="1"/>
</dbReference>
<keyword evidence="4 5" id="KW-0472">Membrane</keyword>
<gene>
    <name evidence="7" type="ORF">ACFQWB_04865</name>
</gene>
<evidence type="ECO:0000256" key="3">
    <source>
        <dbReference type="ARBA" id="ARBA00022989"/>
    </source>
</evidence>
<keyword evidence="3 5" id="KW-1133">Transmembrane helix</keyword>
<feature type="transmembrane region" description="Helical" evidence="5">
    <location>
        <begin position="101"/>
        <end position="127"/>
    </location>
</feature>
<dbReference type="InterPro" id="IPR013525">
    <property type="entry name" value="ABC2_TM"/>
</dbReference>
<evidence type="ECO:0000259" key="6">
    <source>
        <dbReference type="Pfam" id="PF12698"/>
    </source>
</evidence>
<name>A0ABW2V328_9BACL</name>
<organism evidence="7 8">
    <name type="scientific">Paenibacillus thermoaerophilus</name>
    <dbReference type="NCBI Taxonomy" id="1215385"/>
    <lineage>
        <taxon>Bacteria</taxon>
        <taxon>Bacillati</taxon>
        <taxon>Bacillota</taxon>
        <taxon>Bacilli</taxon>
        <taxon>Bacillales</taxon>
        <taxon>Paenibacillaceae</taxon>
        <taxon>Paenibacillus</taxon>
    </lineage>
</organism>
<dbReference type="InterPro" id="IPR051784">
    <property type="entry name" value="Nod_factor_ABC_transporter"/>
</dbReference>
<evidence type="ECO:0000256" key="2">
    <source>
        <dbReference type="ARBA" id="ARBA00022692"/>
    </source>
</evidence>
<keyword evidence="8" id="KW-1185">Reference proteome</keyword>
<feature type="transmembrane region" description="Helical" evidence="5">
    <location>
        <begin position="21"/>
        <end position="41"/>
    </location>
</feature>
<sequence length="248" mass="26889">MTAAMLAAQTRAEALRIVRSPFFLIFSIGMPLAFYFLFAALNGSDTVIESTVYGAYSLMSMTAFSLVGTAVSQFGIRLAYERRDGWVRTLRLTPLSPSAWVGSKIAAHLVMHLAILLLLFASGGLVYDLNLSIGVWISSGLWLWIGSVPFLALGALLGTMRHADAAIAVGNVLHLGMSVLGGLWMPLSVMPKWMQMVGQWLPTHRYAHGAWNLLAGSPPSAADWMILAGFGAVCMLLSVYILNRREAI</sequence>
<evidence type="ECO:0000313" key="8">
    <source>
        <dbReference type="Proteomes" id="UP001596528"/>
    </source>
</evidence>
<dbReference type="InterPro" id="IPR000412">
    <property type="entry name" value="ABC_2_transport"/>
</dbReference>
<accession>A0ABW2V328</accession>
<feature type="transmembrane region" description="Helical" evidence="5">
    <location>
        <begin position="53"/>
        <end position="80"/>
    </location>
</feature>
<keyword evidence="2 5" id="KW-0812">Transmembrane</keyword>
<reference evidence="8" key="1">
    <citation type="journal article" date="2019" name="Int. J. Syst. Evol. Microbiol.">
        <title>The Global Catalogue of Microorganisms (GCM) 10K type strain sequencing project: providing services to taxonomists for standard genome sequencing and annotation.</title>
        <authorList>
            <consortium name="The Broad Institute Genomics Platform"/>
            <consortium name="The Broad Institute Genome Sequencing Center for Infectious Disease"/>
            <person name="Wu L."/>
            <person name="Ma J."/>
        </authorList>
    </citation>
    <scope>NUCLEOTIDE SEQUENCE [LARGE SCALE GENOMIC DNA]</scope>
    <source>
        <strain evidence="8">JCM 18657</strain>
    </source>
</reference>
<comment type="subcellular location">
    <subcellularLocation>
        <location evidence="1">Membrane</location>
        <topology evidence="1">Multi-pass membrane protein</topology>
    </subcellularLocation>
</comment>
<dbReference type="RefSeq" id="WP_246068137.1">
    <property type="nucleotide sequence ID" value="NZ_JBHTGQ010000011.1"/>
</dbReference>
<feature type="domain" description="ABC-2 type transporter transmembrane" evidence="6">
    <location>
        <begin position="55"/>
        <end position="240"/>
    </location>
</feature>
<evidence type="ECO:0000256" key="5">
    <source>
        <dbReference type="SAM" id="Phobius"/>
    </source>
</evidence>
<feature type="transmembrane region" description="Helical" evidence="5">
    <location>
        <begin position="133"/>
        <end position="158"/>
    </location>
</feature>
<evidence type="ECO:0000256" key="4">
    <source>
        <dbReference type="ARBA" id="ARBA00023136"/>
    </source>
</evidence>
<evidence type="ECO:0000256" key="1">
    <source>
        <dbReference type="ARBA" id="ARBA00004141"/>
    </source>
</evidence>
<protein>
    <submittedName>
        <fullName evidence="7">ABC transporter permease</fullName>
    </submittedName>
</protein>
<dbReference type="Pfam" id="PF12698">
    <property type="entry name" value="ABC2_membrane_3"/>
    <property type="match status" value="1"/>
</dbReference>
<comment type="caution">
    <text evidence="7">The sequence shown here is derived from an EMBL/GenBank/DDBJ whole genome shotgun (WGS) entry which is preliminary data.</text>
</comment>
<proteinExistence type="predicted"/>
<feature type="transmembrane region" description="Helical" evidence="5">
    <location>
        <begin position="165"/>
        <end position="187"/>
    </location>
</feature>
<dbReference type="EMBL" id="JBHTGQ010000011">
    <property type="protein sequence ID" value="MFC7749274.1"/>
    <property type="molecule type" value="Genomic_DNA"/>
</dbReference>
<feature type="transmembrane region" description="Helical" evidence="5">
    <location>
        <begin position="224"/>
        <end position="242"/>
    </location>
</feature>